<dbReference type="AlphaFoldDB" id="T1ELE2"/>
<keyword evidence="3 9" id="KW-0813">Transport</keyword>
<keyword evidence="7 9" id="KW-0472">Membrane</keyword>
<dbReference type="eggNOG" id="KOG2887">
    <property type="taxonomic scope" value="Eukaryota"/>
</dbReference>
<keyword evidence="4 9" id="KW-0812">Transmembrane</keyword>
<dbReference type="Proteomes" id="UP000015101">
    <property type="component" value="Unassembled WGS sequence"/>
</dbReference>
<dbReference type="OrthoDB" id="73614at2759"/>
<protein>
    <recommendedName>
        <fullName evidence="9">Vesicle transport protein</fullName>
    </recommendedName>
</protein>
<evidence type="ECO:0000313" key="12">
    <source>
        <dbReference type="Proteomes" id="UP000015101"/>
    </source>
</evidence>
<dbReference type="STRING" id="6412.T1ELE2"/>
<sequence length="167" mass="18378">MNISEKINNIKKTITGQPADDENQIVPEIVDVTTLSWSTRLKGFIICFSIGVLCSILGSCFLFLPGAGLTLFAILYTLGNVTALISTCFLMGPCNQLKRMFAPTRLIATIIVVISLALTLCAALWWKLSAVAILFCIIQFLAMTWYGLSYIPFARDAVMKCFESCMS</sequence>
<evidence type="ECO:0000256" key="8">
    <source>
        <dbReference type="ARBA" id="ARBA00025800"/>
    </source>
</evidence>
<evidence type="ECO:0000256" key="1">
    <source>
        <dbReference type="ARBA" id="ARBA00003566"/>
    </source>
</evidence>
<comment type="similarity">
    <text evidence="8 9">Belongs to the SFT2 family.</text>
</comment>
<evidence type="ECO:0000256" key="2">
    <source>
        <dbReference type="ARBA" id="ARBA00004141"/>
    </source>
</evidence>
<keyword evidence="6 9" id="KW-1133">Transmembrane helix</keyword>
<dbReference type="EMBL" id="AMQM01001508">
    <property type="status" value="NOT_ANNOTATED_CDS"/>
    <property type="molecule type" value="Genomic_DNA"/>
</dbReference>
<dbReference type="InParanoid" id="T1ELE2"/>
<reference evidence="12" key="1">
    <citation type="submission" date="2012-12" db="EMBL/GenBank/DDBJ databases">
        <authorList>
            <person name="Hellsten U."/>
            <person name="Grimwood J."/>
            <person name="Chapman J.A."/>
            <person name="Shapiro H."/>
            <person name="Aerts A."/>
            <person name="Otillar R.P."/>
            <person name="Terry A.Y."/>
            <person name="Boore J.L."/>
            <person name="Simakov O."/>
            <person name="Marletaz F."/>
            <person name="Cho S.-J."/>
            <person name="Edsinger-Gonzales E."/>
            <person name="Havlak P."/>
            <person name="Kuo D.-H."/>
            <person name="Larsson T."/>
            <person name="Lv J."/>
            <person name="Arendt D."/>
            <person name="Savage R."/>
            <person name="Osoegawa K."/>
            <person name="de Jong P."/>
            <person name="Lindberg D.R."/>
            <person name="Seaver E.C."/>
            <person name="Weisblat D.A."/>
            <person name="Putnam N.H."/>
            <person name="Grigoriev I.V."/>
            <person name="Rokhsar D.S."/>
        </authorList>
    </citation>
    <scope>NUCLEOTIDE SEQUENCE</scope>
</reference>
<dbReference type="RefSeq" id="XP_009027300.1">
    <property type="nucleotide sequence ID" value="XM_009029052.1"/>
</dbReference>
<dbReference type="GO" id="GO:0005737">
    <property type="term" value="C:cytoplasm"/>
    <property type="evidence" value="ECO:0007669"/>
    <property type="project" value="UniProtKB-ARBA"/>
</dbReference>
<evidence type="ECO:0000313" key="11">
    <source>
        <dbReference type="EnsemblMetazoa" id="HelroP154240"/>
    </source>
</evidence>
<dbReference type="PANTHER" id="PTHR23137:SF6">
    <property type="entry name" value="VESICLE TRANSPORT PROTEIN"/>
    <property type="match status" value="1"/>
</dbReference>
<feature type="transmembrane region" description="Helical" evidence="9">
    <location>
        <begin position="70"/>
        <end position="94"/>
    </location>
</feature>
<keyword evidence="5 9" id="KW-0653">Protein transport</keyword>
<dbReference type="GO" id="GO:0012505">
    <property type="term" value="C:endomembrane system"/>
    <property type="evidence" value="ECO:0007669"/>
    <property type="project" value="UniProtKB-ARBA"/>
</dbReference>
<dbReference type="GO" id="GO:0016192">
    <property type="term" value="P:vesicle-mediated transport"/>
    <property type="evidence" value="ECO:0007669"/>
    <property type="project" value="InterPro"/>
</dbReference>
<dbReference type="GO" id="GO:0016020">
    <property type="term" value="C:membrane"/>
    <property type="evidence" value="ECO:0007669"/>
    <property type="project" value="UniProtKB-SubCell"/>
</dbReference>
<evidence type="ECO:0000256" key="9">
    <source>
        <dbReference type="RuleBase" id="RU363111"/>
    </source>
</evidence>
<organism evidence="11 12">
    <name type="scientific">Helobdella robusta</name>
    <name type="common">Californian leech</name>
    <dbReference type="NCBI Taxonomy" id="6412"/>
    <lineage>
        <taxon>Eukaryota</taxon>
        <taxon>Metazoa</taxon>
        <taxon>Spiralia</taxon>
        <taxon>Lophotrochozoa</taxon>
        <taxon>Annelida</taxon>
        <taxon>Clitellata</taxon>
        <taxon>Hirudinea</taxon>
        <taxon>Rhynchobdellida</taxon>
        <taxon>Glossiphoniidae</taxon>
        <taxon>Helobdella</taxon>
    </lineage>
</organism>
<dbReference type="InterPro" id="IPR011691">
    <property type="entry name" value="Vesicle_transpt_SFT2"/>
</dbReference>
<proteinExistence type="inferred from homology"/>
<dbReference type="KEGG" id="hro:HELRODRAFT_154240"/>
<comment type="subcellular location">
    <subcellularLocation>
        <location evidence="2 9">Membrane</location>
        <topology evidence="2 9">Multi-pass membrane protein</topology>
    </subcellularLocation>
</comment>
<reference evidence="10 12" key="2">
    <citation type="journal article" date="2013" name="Nature">
        <title>Insights into bilaterian evolution from three spiralian genomes.</title>
        <authorList>
            <person name="Simakov O."/>
            <person name="Marletaz F."/>
            <person name="Cho S.J."/>
            <person name="Edsinger-Gonzales E."/>
            <person name="Havlak P."/>
            <person name="Hellsten U."/>
            <person name="Kuo D.H."/>
            <person name="Larsson T."/>
            <person name="Lv J."/>
            <person name="Arendt D."/>
            <person name="Savage R."/>
            <person name="Osoegawa K."/>
            <person name="de Jong P."/>
            <person name="Grimwood J."/>
            <person name="Chapman J.A."/>
            <person name="Shapiro H."/>
            <person name="Aerts A."/>
            <person name="Otillar R.P."/>
            <person name="Terry A.Y."/>
            <person name="Boore J.L."/>
            <person name="Grigoriev I.V."/>
            <person name="Lindberg D.R."/>
            <person name="Seaver E.C."/>
            <person name="Weisblat D.A."/>
            <person name="Putnam N.H."/>
            <person name="Rokhsar D.S."/>
        </authorList>
    </citation>
    <scope>NUCLEOTIDE SEQUENCE</scope>
</reference>
<accession>T1ELE2</accession>
<evidence type="ECO:0000313" key="10">
    <source>
        <dbReference type="EMBL" id="ESN94189.1"/>
    </source>
</evidence>
<keyword evidence="12" id="KW-1185">Reference proteome</keyword>
<dbReference type="GO" id="GO:0015031">
    <property type="term" value="P:protein transport"/>
    <property type="evidence" value="ECO:0007669"/>
    <property type="project" value="UniProtKB-KW"/>
</dbReference>
<dbReference type="GeneID" id="20197392"/>
<gene>
    <name evidence="11" type="primary">20197392</name>
    <name evidence="10" type="ORF">HELRODRAFT_154240</name>
</gene>
<evidence type="ECO:0000256" key="6">
    <source>
        <dbReference type="ARBA" id="ARBA00022989"/>
    </source>
</evidence>
<dbReference type="OMA" id="IAAIVWK"/>
<feature type="transmembrane region" description="Helical" evidence="9">
    <location>
        <begin position="43"/>
        <end position="64"/>
    </location>
</feature>
<dbReference type="EnsemblMetazoa" id="HelroT154240">
    <property type="protein sequence ID" value="HelroP154240"/>
    <property type="gene ID" value="HelroG154240"/>
</dbReference>
<dbReference type="Pfam" id="PF04178">
    <property type="entry name" value="Got1"/>
    <property type="match status" value="1"/>
</dbReference>
<evidence type="ECO:0000256" key="7">
    <source>
        <dbReference type="ARBA" id="ARBA00023136"/>
    </source>
</evidence>
<feature type="transmembrane region" description="Helical" evidence="9">
    <location>
        <begin position="132"/>
        <end position="153"/>
    </location>
</feature>
<evidence type="ECO:0000256" key="4">
    <source>
        <dbReference type="ARBA" id="ARBA00022692"/>
    </source>
</evidence>
<dbReference type="CTD" id="20197392"/>
<dbReference type="EMBL" id="KB097571">
    <property type="protein sequence ID" value="ESN94189.1"/>
    <property type="molecule type" value="Genomic_DNA"/>
</dbReference>
<comment type="function">
    <text evidence="1 9">May be involved in fusion of retrograde transport vesicles derived from an endocytic compartment with the Golgi complex.</text>
</comment>
<name>T1ELE2_HELRO</name>
<dbReference type="HOGENOM" id="CLU_099529_2_2_1"/>
<dbReference type="PANTHER" id="PTHR23137">
    <property type="entry name" value="VESICLE TRANSPORT PROTEIN-RELATED"/>
    <property type="match status" value="1"/>
</dbReference>
<evidence type="ECO:0000256" key="5">
    <source>
        <dbReference type="ARBA" id="ARBA00022927"/>
    </source>
</evidence>
<feature type="transmembrane region" description="Helical" evidence="9">
    <location>
        <begin position="106"/>
        <end position="126"/>
    </location>
</feature>
<dbReference type="InterPro" id="IPR007305">
    <property type="entry name" value="Vesicle_transpt_Got1/SFT2"/>
</dbReference>
<reference evidence="11" key="3">
    <citation type="submission" date="2015-06" db="UniProtKB">
        <authorList>
            <consortium name="EnsemblMetazoa"/>
        </authorList>
    </citation>
    <scope>IDENTIFICATION</scope>
</reference>
<evidence type="ECO:0000256" key="3">
    <source>
        <dbReference type="ARBA" id="ARBA00022448"/>
    </source>
</evidence>